<dbReference type="Gene3D" id="2.40.50.220">
    <property type="entry name" value="EutN/Ccml"/>
    <property type="match status" value="1"/>
</dbReference>
<proteinExistence type="predicted"/>
<dbReference type="CDD" id="cd01614">
    <property type="entry name" value="EutN_CcmL"/>
    <property type="match status" value="1"/>
</dbReference>
<dbReference type="SUPFAM" id="SSF159133">
    <property type="entry name" value="EutN/CcmL-like"/>
    <property type="match status" value="1"/>
</dbReference>
<protein>
    <submittedName>
        <fullName evidence="4">EutN/CcmL family microcompartment protein</fullName>
    </submittedName>
</protein>
<evidence type="ECO:0000256" key="1">
    <source>
        <dbReference type="ARBA" id="ARBA00023587"/>
    </source>
</evidence>
<evidence type="ECO:0000256" key="3">
    <source>
        <dbReference type="ARBA" id="ARBA00024446"/>
    </source>
</evidence>
<dbReference type="EMBL" id="CALYLO010000001">
    <property type="protein sequence ID" value="CAH8242920.1"/>
    <property type="molecule type" value="Genomic_DNA"/>
</dbReference>
<evidence type="ECO:0000313" key="5">
    <source>
        <dbReference type="Proteomes" id="UP001154322"/>
    </source>
</evidence>
<reference evidence="4" key="1">
    <citation type="submission" date="2022-06" db="EMBL/GenBank/DDBJ databases">
        <authorList>
            <person name="Dietemann V."/>
            <person name="Ory F."/>
            <person name="Dainat B."/>
            <person name="Oberhansli S."/>
        </authorList>
    </citation>
    <scope>NUCLEOTIDE SEQUENCE</scope>
    <source>
        <strain evidence="4">Ena-SAMPLE-TAB-26-04-2022-14:26:32:270-5432</strain>
    </source>
</reference>
<dbReference type="PANTHER" id="PTHR36539:SF1">
    <property type="entry name" value="BACTERIAL MICROCOMPARTMENT SHELL VERTEX PROTEIN EUTN"/>
    <property type="match status" value="1"/>
</dbReference>
<gene>
    <name evidence="4" type="ORF">WJ0W_000129</name>
</gene>
<dbReference type="Pfam" id="PF03319">
    <property type="entry name" value="EutN_CcmL"/>
    <property type="match status" value="1"/>
</dbReference>
<dbReference type="PANTHER" id="PTHR36539">
    <property type="entry name" value="ETHANOLAMINE UTILIZATION PROTEIN EUTN"/>
    <property type="match status" value="1"/>
</dbReference>
<comment type="caution">
    <text evidence="4">The sequence shown here is derived from an EMBL/GenBank/DDBJ whole genome shotgun (WGS) entry which is preliminary data.</text>
</comment>
<dbReference type="PROSITE" id="PS51932">
    <property type="entry name" value="BMV"/>
    <property type="match status" value="1"/>
</dbReference>
<evidence type="ECO:0000313" key="4">
    <source>
        <dbReference type="EMBL" id="CAH8242920.1"/>
    </source>
</evidence>
<sequence length="99" mass="10428">MKARLMAMKMGKVVGNMISSRKYDGLQGYKLLLIELCYTEPKAYIVAADTIGAGLDQLVLVAEGSNIQQALTKPAPIDALVVGIIDSEPALPAAAPPSE</sequence>
<comment type="subcellular location">
    <subcellularLocation>
        <location evidence="1">Carboxysome</location>
    </subcellularLocation>
</comment>
<keyword evidence="5" id="KW-1185">Reference proteome</keyword>
<dbReference type="InterPro" id="IPR036677">
    <property type="entry name" value="EutN_CcmL_sf"/>
</dbReference>
<accession>A0ABM9FUX6</accession>
<keyword evidence="3" id="KW-1283">Bacterial microcompartment</keyword>
<name>A0ABM9FUX6_9BACL</name>
<keyword evidence="2" id="KW-1282">Carboxysome</keyword>
<dbReference type="RefSeq" id="WP_249725475.1">
    <property type="nucleotide sequence ID" value="NZ_AP031286.1"/>
</dbReference>
<dbReference type="Proteomes" id="UP001154322">
    <property type="component" value="Unassembled WGS sequence"/>
</dbReference>
<organism evidence="4 5">
    <name type="scientific">Paenibacillus melissococcoides</name>
    <dbReference type="NCBI Taxonomy" id="2912268"/>
    <lineage>
        <taxon>Bacteria</taxon>
        <taxon>Bacillati</taxon>
        <taxon>Bacillota</taxon>
        <taxon>Bacilli</taxon>
        <taxon>Bacillales</taxon>
        <taxon>Paenibacillaceae</taxon>
        <taxon>Paenibacillus</taxon>
    </lineage>
</organism>
<evidence type="ECO:0000256" key="2">
    <source>
        <dbReference type="ARBA" id="ARBA00023669"/>
    </source>
</evidence>
<dbReference type="InterPro" id="IPR004992">
    <property type="entry name" value="EutN_CcmL"/>
</dbReference>